<proteinExistence type="predicted"/>
<dbReference type="AlphaFoldDB" id="A0A0E0NFH6"/>
<dbReference type="EnsemblPlants" id="ORUFI02G19190.1">
    <property type="protein sequence ID" value="ORUFI02G19190.1"/>
    <property type="gene ID" value="ORUFI02G19190"/>
</dbReference>
<accession>A0A0E0NFH6</accession>
<protein>
    <submittedName>
        <fullName evidence="1">Uncharacterized protein</fullName>
    </submittedName>
</protein>
<evidence type="ECO:0000313" key="1">
    <source>
        <dbReference type="EnsemblPlants" id="ORUFI02G19190.1"/>
    </source>
</evidence>
<dbReference type="Proteomes" id="UP000008022">
    <property type="component" value="Unassembled WGS sequence"/>
</dbReference>
<dbReference type="HOGENOM" id="CLU_129548_0_0_1"/>
<name>A0A0E0NFH6_ORYRU</name>
<dbReference type="Gramene" id="ORUFI02G19190.1">
    <property type="protein sequence ID" value="ORUFI02G19190.1"/>
    <property type="gene ID" value="ORUFI02G19190"/>
</dbReference>
<reference evidence="2" key="1">
    <citation type="submission" date="2013-06" db="EMBL/GenBank/DDBJ databases">
        <authorList>
            <person name="Zhao Q."/>
        </authorList>
    </citation>
    <scope>NUCLEOTIDE SEQUENCE</scope>
    <source>
        <strain evidence="2">cv. W1943</strain>
    </source>
</reference>
<keyword evidence="2" id="KW-1185">Reference proteome</keyword>
<evidence type="ECO:0000313" key="2">
    <source>
        <dbReference type="Proteomes" id="UP000008022"/>
    </source>
</evidence>
<organism evidence="1 2">
    <name type="scientific">Oryza rufipogon</name>
    <name type="common">Brownbeard rice</name>
    <name type="synonym">Asian wild rice</name>
    <dbReference type="NCBI Taxonomy" id="4529"/>
    <lineage>
        <taxon>Eukaryota</taxon>
        <taxon>Viridiplantae</taxon>
        <taxon>Streptophyta</taxon>
        <taxon>Embryophyta</taxon>
        <taxon>Tracheophyta</taxon>
        <taxon>Spermatophyta</taxon>
        <taxon>Magnoliopsida</taxon>
        <taxon>Liliopsida</taxon>
        <taxon>Poales</taxon>
        <taxon>Poaceae</taxon>
        <taxon>BOP clade</taxon>
        <taxon>Oryzoideae</taxon>
        <taxon>Oryzeae</taxon>
        <taxon>Oryzinae</taxon>
        <taxon>Oryza</taxon>
    </lineage>
</organism>
<dbReference type="OMA" id="RCKRQGT"/>
<sequence length="178" mass="20714">MCRWPEEVEKQTQARRFRRCKRQGTQFGTGRRRLARWSAGCSRCRLVVHEAPVAQPLVDEFGWSRIYLTRWSPDVIVCWCVGMESELFARDGKLGNDNPLPLSSWQCCNGLGFVVGRERESGLRLEDPALRFLGRFGHLVRGLFLRSQSCSFELCRRMHPVLFLVWAFSRFSPINVYL</sequence>
<reference evidence="1" key="2">
    <citation type="submission" date="2015-06" db="UniProtKB">
        <authorList>
            <consortium name="EnsemblPlants"/>
        </authorList>
    </citation>
    <scope>IDENTIFICATION</scope>
</reference>